<feature type="transmembrane region" description="Helical" evidence="1">
    <location>
        <begin position="294"/>
        <end position="318"/>
    </location>
</feature>
<dbReference type="PANTHER" id="PTHR31170">
    <property type="entry name" value="BNAC04G53230D PROTEIN"/>
    <property type="match status" value="1"/>
</dbReference>
<keyword evidence="1" id="KW-0812">Transmembrane</keyword>
<keyword evidence="3" id="KW-1185">Reference proteome</keyword>
<organism evidence="2 3">
    <name type="scientific">Lithocarpus litseifolius</name>
    <dbReference type="NCBI Taxonomy" id="425828"/>
    <lineage>
        <taxon>Eukaryota</taxon>
        <taxon>Viridiplantae</taxon>
        <taxon>Streptophyta</taxon>
        <taxon>Embryophyta</taxon>
        <taxon>Tracheophyta</taxon>
        <taxon>Spermatophyta</taxon>
        <taxon>Magnoliopsida</taxon>
        <taxon>eudicotyledons</taxon>
        <taxon>Gunneridae</taxon>
        <taxon>Pentapetalae</taxon>
        <taxon>rosids</taxon>
        <taxon>fabids</taxon>
        <taxon>Fagales</taxon>
        <taxon>Fagaceae</taxon>
        <taxon>Lithocarpus</taxon>
    </lineage>
</organism>
<evidence type="ECO:0000256" key="1">
    <source>
        <dbReference type="SAM" id="Phobius"/>
    </source>
</evidence>
<comment type="caution">
    <text evidence="2">The sequence shown here is derived from an EMBL/GenBank/DDBJ whole genome shotgun (WGS) entry which is preliminary data.</text>
</comment>
<evidence type="ECO:0000313" key="3">
    <source>
        <dbReference type="Proteomes" id="UP001459277"/>
    </source>
</evidence>
<dbReference type="Pfam" id="PF03140">
    <property type="entry name" value="DUF247"/>
    <property type="match status" value="1"/>
</dbReference>
<dbReference type="PANTHER" id="PTHR31170:SF9">
    <property type="entry name" value="PROTEIN, PUTATIVE (DUF247)-RELATED"/>
    <property type="match status" value="1"/>
</dbReference>
<keyword evidence="1" id="KW-1133">Transmembrane helix</keyword>
<accession>A0AAW2DUS9</accession>
<protein>
    <submittedName>
        <fullName evidence="2">Uncharacterized protein</fullName>
    </submittedName>
</protein>
<evidence type="ECO:0000313" key="2">
    <source>
        <dbReference type="EMBL" id="KAL0013015.1"/>
    </source>
</evidence>
<gene>
    <name evidence="2" type="ORF">SO802_000084</name>
</gene>
<dbReference type="InterPro" id="IPR004158">
    <property type="entry name" value="DUF247_pln"/>
</dbReference>
<keyword evidence="1" id="KW-0472">Membrane</keyword>
<name>A0AAW2DUS9_9ROSI</name>
<dbReference type="AlphaFoldDB" id="A0AAW2DUS9"/>
<proteinExistence type="predicted"/>
<sequence length="321" mass="37705">MEDSIQRCYVETVHLESDDFVKLIRLDAGFILELFLRYYEEKWEVDHPMFVEAWLLEVVWHELLLLENQLPFFVIEKLYQLAFPNNSNSPPSLNDLTFNFFKSLNTQKKNTNVKIQHFTDLLRFFHLPSSNKLPYRETKLTFPKYSATQLREAGVTFKVASRKCALNLDFQNGMLDIPLLKFQDTMEALIRNIMALEQCDHRRPAYTTDFYLMLDHLINTSKDVDLLSSEGIIDNRLGDSNAVTSMINNLNKGIFRRDMNSDYYDLCRELNVFYEKPWHRWKATLKHEYFSTPWGTASTIAAIFLLVLTLIQTICSIIQVV</sequence>
<dbReference type="EMBL" id="JAZDWU010000001">
    <property type="protein sequence ID" value="KAL0013015.1"/>
    <property type="molecule type" value="Genomic_DNA"/>
</dbReference>
<dbReference type="Proteomes" id="UP001459277">
    <property type="component" value="Unassembled WGS sequence"/>
</dbReference>
<reference evidence="2 3" key="1">
    <citation type="submission" date="2024-01" db="EMBL/GenBank/DDBJ databases">
        <title>A telomere-to-telomere, gap-free genome of sweet tea (Lithocarpus litseifolius).</title>
        <authorList>
            <person name="Zhou J."/>
        </authorList>
    </citation>
    <scope>NUCLEOTIDE SEQUENCE [LARGE SCALE GENOMIC DNA]</scope>
    <source>
        <strain evidence="2">Zhou-2022a</strain>
        <tissue evidence="2">Leaf</tissue>
    </source>
</reference>